<protein>
    <recommendedName>
        <fullName evidence="3">DUF2971 domain-containing protein</fullName>
    </recommendedName>
</protein>
<proteinExistence type="predicted"/>
<dbReference type="OrthoDB" id="4119964at2"/>
<evidence type="ECO:0000313" key="1">
    <source>
        <dbReference type="EMBL" id="SJZ71482.1"/>
    </source>
</evidence>
<dbReference type="InterPro" id="IPR021352">
    <property type="entry name" value="DUF2971"/>
</dbReference>
<reference evidence="1 2" key="1">
    <citation type="submission" date="2017-02" db="EMBL/GenBank/DDBJ databases">
        <authorList>
            <person name="Peterson S.W."/>
        </authorList>
    </citation>
    <scope>NUCLEOTIDE SEQUENCE [LARGE SCALE GENOMIC DNA]</scope>
    <source>
        <strain evidence="1 2">CECT 9189</strain>
    </source>
</reference>
<dbReference type="EMBL" id="FUWP01000002">
    <property type="protein sequence ID" value="SJZ71482.1"/>
    <property type="molecule type" value="Genomic_DNA"/>
</dbReference>
<gene>
    <name evidence="1" type="ORF">CZ814_00552</name>
</gene>
<dbReference type="Pfam" id="PF11185">
    <property type="entry name" value="DUF2971"/>
    <property type="match status" value="1"/>
</dbReference>
<dbReference type="AlphaFoldDB" id="A0A1T4MWU8"/>
<evidence type="ECO:0008006" key="3">
    <source>
        <dbReference type="Google" id="ProtNLM"/>
    </source>
</evidence>
<dbReference type="Proteomes" id="UP000191116">
    <property type="component" value="Unassembled WGS sequence"/>
</dbReference>
<organism evidence="1 2">
    <name type="scientific">Photobacterium toruni</name>
    <dbReference type="NCBI Taxonomy" id="1935446"/>
    <lineage>
        <taxon>Bacteria</taxon>
        <taxon>Pseudomonadati</taxon>
        <taxon>Pseudomonadota</taxon>
        <taxon>Gammaproteobacteria</taxon>
        <taxon>Vibrionales</taxon>
        <taxon>Vibrionaceae</taxon>
        <taxon>Photobacterium</taxon>
    </lineage>
</organism>
<accession>A0A1T4MWU8</accession>
<evidence type="ECO:0000313" key="2">
    <source>
        <dbReference type="Proteomes" id="UP000191116"/>
    </source>
</evidence>
<sequence length="273" mass="31909">MILYKYVSYRTALQIIESNTIGFSSIDDVNDPFECTYFNFYDADEENIRSLYGYKNRFSRHYVLLSLTRNPLNTLMWAHYGDSHQGVVIGIDCDIAGFMDVEKSRIPAHLGEVIYTSNKPKPEKKSSLVNELMSIGNDIKFKSDTSNLLRKAFLYKSIEWGYEEEVRVVKDLKYHIGSSHDEDVEFENKSGVWIRKNISSLGRPIFCFKLPKNSIKEVYFGRHVYRNTSRTKLVSDELSEKFNHLCLSKNIKIYQCEVDPYSWNLLSREKTHE</sequence>
<name>A0A1T4MWU8_9GAMM</name>